<dbReference type="AlphaFoldDB" id="A0A6M0K5V8"/>
<dbReference type="InterPro" id="IPR043717">
    <property type="entry name" value="DUF5658"/>
</dbReference>
<sequence>MPKPLQAPATDCPWWMKTAFVLIVLLNILDAALTWAVVRLKNVYESNPLMAVVLKANPELFLIVKLSLVLLGVALLARYCGLRVVRLSAVLLVVTFGALMLRHLQILWLVSG</sequence>
<proteinExistence type="predicted"/>
<accession>A0A6M0K5V8</accession>
<keyword evidence="1" id="KW-0812">Transmembrane</keyword>
<name>A0A6M0K5V8_9GAMM</name>
<feature type="transmembrane region" description="Helical" evidence="1">
    <location>
        <begin position="89"/>
        <end position="110"/>
    </location>
</feature>
<keyword evidence="1" id="KW-0472">Membrane</keyword>
<keyword evidence="4" id="KW-1185">Reference proteome</keyword>
<evidence type="ECO:0000256" key="1">
    <source>
        <dbReference type="SAM" id="Phobius"/>
    </source>
</evidence>
<keyword evidence="1" id="KW-1133">Transmembrane helix</keyword>
<feature type="transmembrane region" description="Helical" evidence="1">
    <location>
        <begin position="60"/>
        <end position="77"/>
    </location>
</feature>
<dbReference type="EMBL" id="JAAIJQ010000163">
    <property type="protein sequence ID" value="NEV65166.1"/>
    <property type="molecule type" value="Genomic_DNA"/>
</dbReference>
<reference evidence="3 4" key="1">
    <citation type="submission" date="2020-02" db="EMBL/GenBank/DDBJ databases">
        <title>Genome sequences of Thiorhodococcus mannitoliphagus and Thiorhodococcus minor, purple sulfur photosynthetic bacteria in the gammaproteobacterial family, Chromatiaceae.</title>
        <authorList>
            <person name="Aviles F.A."/>
            <person name="Meyer T.E."/>
            <person name="Kyndt J.A."/>
        </authorList>
    </citation>
    <scope>NUCLEOTIDE SEQUENCE [LARGE SCALE GENOMIC DNA]</scope>
    <source>
        <strain evidence="3 4">DSM 11518</strain>
    </source>
</reference>
<protein>
    <recommendedName>
        <fullName evidence="2">DUF5658 domain-containing protein</fullName>
    </recommendedName>
</protein>
<feature type="transmembrane region" description="Helical" evidence="1">
    <location>
        <begin position="20"/>
        <end position="40"/>
    </location>
</feature>
<gene>
    <name evidence="3" type="ORF">G3446_25570</name>
</gene>
<organism evidence="3 4">
    <name type="scientific">Thiorhodococcus minor</name>
    <dbReference type="NCBI Taxonomy" id="57489"/>
    <lineage>
        <taxon>Bacteria</taxon>
        <taxon>Pseudomonadati</taxon>
        <taxon>Pseudomonadota</taxon>
        <taxon>Gammaproteobacteria</taxon>
        <taxon>Chromatiales</taxon>
        <taxon>Chromatiaceae</taxon>
        <taxon>Thiorhodococcus</taxon>
    </lineage>
</organism>
<feature type="domain" description="DUF5658" evidence="2">
    <location>
        <begin position="21"/>
        <end position="110"/>
    </location>
</feature>
<evidence type="ECO:0000313" key="4">
    <source>
        <dbReference type="Proteomes" id="UP000483379"/>
    </source>
</evidence>
<dbReference type="RefSeq" id="WP_164456494.1">
    <property type="nucleotide sequence ID" value="NZ_JAAIJQ010000163.1"/>
</dbReference>
<comment type="caution">
    <text evidence="3">The sequence shown here is derived from an EMBL/GenBank/DDBJ whole genome shotgun (WGS) entry which is preliminary data.</text>
</comment>
<evidence type="ECO:0000313" key="3">
    <source>
        <dbReference type="EMBL" id="NEV65166.1"/>
    </source>
</evidence>
<dbReference type="Pfam" id="PF18902">
    <property type="entry name" value="DUF5658"/>
    <property type="match status" value="1"/>
</dbReference>
<evidence type="ECO:0000259" key="2">
    <source>
        <dbReference type="Pfam" id="PF18902"/>
    </source>
</evidence>
<dbReference type="Proteomes" id="UP000483379">
    <property type="component" value="Unassembled WGS sequence"/>
</dbReference>